<organism evidence="3 4">
    <name type="scientific">Pontibacter indicus</name>
    <dbReference type="NCBI Taxonomy" id="1317125"/>
    <lineage>
        <taxon>Bacteria</taxon>
        <taxon>Pseudomonadati</taxon>
        <taxon>Bacteroidota</taxon>
        <taxon>Cytophagia</taxon>
        <taxon>Cytophagales</taxon>
        <taxon>Hymenobacteraceae</taxon>
        <taxon>Pontibacter</taxon>
    </lineage>
</organism>
<dbReference type="InterPro" id="IPR013783">
    <property type="entry name" value="Ig-like_fold"/>
</dbReference>
<protein>
    <recommendedName>
        <fullName evidence="2">PKD-like domain-containing protein</fullName>
    </recommendedName>
</protein>
<accession>A0A1R3XBI3</accession>
<evidence type="ECO:0000259" key="2">
    <source>
        <dbReference type="Pfam" id="PF19408"/>
    </source>
</evidence>
<dbReference type="InterPro" id="IPR045829">
    <property type="entry name" value="PKD_6"/>
</dbReference>
<feature type="domain" description="PKD-like" evidence="2">
    <location>
        <begin position="40"/>
        <end position="121"/>
    </location>
</feature>
<evidence type="ECO:0000313" key="4">
    <source>
        <dbReference type="Proteomes" id="UP000187181"/>
    </source>
</evidence>
<dbReference type="AlphaFoldDB" id="A0A1R3XBI3"/>
<gene>
    <name evidence="3" type="ORF">SAMN05444128_1886</name>
</gene>
<reference evidence="4" key="1">
    <citation type="submission" date="2017-01" db="EMBL/GenBank/DDBJ databases">
        <authorList>
            <person name="Varghese N."/>
            <person name="Submissions S."/>
        </authorList>
    </citation>
    <scope>NUCLEOTIDE SEQUENCE [LARGE SCALE GENOMIC DNA]</scope>
    <source>
        <strain evidence="4">LP100</strain>
    </source>
</reference>
<dbReference type="STRING" id="1317125.SAMN05444128_1886"/>
<evidence type="ECO:0000256" key="1">
    <source>
        <dbReference type="SAM" id="SignalP"/>
    </source>
</evidence>
<dbReference type="Proteomes" id="UP000187181">
    <property type="component" value="Unassembled WGS sequence"/>
</dbReference>
<feature type="signal peptide" evidence="1">
    <location>
        <begin position="1"/>
        <end position="28"/>
    </location>
</feature>
<dbReference type="EMBL" id="FTPP01000002">
    <property type="protein sequence ID" value="SIT88665.1"/>
    <property type="molecule type" value="Genomic_DNA"/>
</dbReference>
<keyword evidence="1" id="KW-0732">Signal</keyword>
<sequence length="468" mass="49748">MTPARLRFLLIALLLLNSTLPWCSRSHAAFANPTGIAYAPPATPGAIAGPAKVCPGQDHTFYSVEAVAGAISYRWSVPDSWVITAGQATRQISVIAGSKGGVISVVAENNDGVSGARELAVQLDNPPVQPGAITGLSALCAGSRAKYKVEATADARSYVWSIPAGWVIVSGQGTSEVEILTANVGGVVRVTAANACGQSAASQLAVTVYPPVSNNQVQGEQALCAGQQPQALTGSVPAGGEGAYTYLWESSTHGATEGFIPADGVHNQQNYTPAALTETTWFRRKVMSADCHHISDAIMVKVLPIPAKPAIEQLSGKELKTSVAGAAYKWWRNGVLLEQHTQVITITEAGTYTVRVQNSEGCSSVLSDALEVVQEEEKEEVQPEEVIPPGVNVTLRPGQKKLILSSKEPLPMALLVITDLQGRQVYRKEMLQLNKPVALALDQLPDGIYVLMLQTPDLYLKKKVLLQR</sequence>
<dbReference type="OrthoDB" id="847589at2"/>
<feature type="domain" description="PKD-like" evidence="2">
    <location>
        <begin position="126"/>
        <end position="206"/>
    </location>
</feature>
<name>A0A1R3XBI3_9BACT</name>
<feature type="chain" id="PRO_5012887502" description="PKD-like domain-containing protein" evidence="1">
    <location>
        <begin position="29"/>
        <end position="468"/>
    </location>
</feature>
<proteinExistence type="predicted"/>
<evidence type="ECO:0000313" key="3">
    <source>
        <dbReference type="EMBL" id="SIT88665.1"/>
    </source>
</evidence>
<dbReference type="RefSeq" id="WP_076668211.1">
    <property type="nucleotide sequence ID" value="NZ_FTPP01000002.1"/>
</dbReference>
<keyword evidence="4" id="KW-1185">Reference proteome</keyword>
<dbReference type="Gene3D" id="2.60.40.10">
    <property type="entry name" value="Immunoglobulins"/>
    <property type="match status" value="1"/>
</dbReference>
<dbReference type="Pfam" id="PF19408">
    <property type="entry name" value="PKD_6"/>
    <property type="match status" value="2"/>
</dbReference>